<sequence>MNGYPYSIKIASQNKNSPRSAAVQSRKIFGIFFNYFYIFS</sequence>
<evidence type="ECO:0000313" key="1">
    <source>
        <dbReference type="EMBL" id="DAF53007.1"/>
    </source>
</evidence>
<dbReference type="EMBL" id="BK032645">
    <property type="protein sequence ID" value="DAF53007.1"/>
    <property type="molecule type" value="Genomic_DNA"/>
</dbReference>
<organism evidence="1">
    <name type="scientific">Phage sp. ctPjm15</name>
    <dbReference type="NCBI Taxonomy" id="2828006"/>
    <lineage>
        <taxon>Viruses</taxon>
    </lineage>
</organism>
<reference evidence="1" key="1">
    <citation type="journal article" date="2021" name="Proc. Natl. Acad. Sci. U.S.A.">
        <title>A Catalog of Tens of Thousands of Viruses from Human Metagenomes Reveals Hidden Associations with Chronic Diseases.</title>
        <authorList>
            <person name="Tisza M.J."/>
            <person name="Buck C.B."/>
        </authorList>
    </citation>
    <scope>NUCLEOTIDE SEQUENCE</scope>
    <source>
        <strain evidence="1">CtPjm15</strain>
    </source>
</reference>
<proteinExistence type="predicted"/>
<accession>A0A8S5SQN0</accession>
<name>A0A8S5SQN0_9VIRU</name>
<protein>
    <submittedName>
        <fullName evidence="1">Uncharacterized protein</fullName>
    </submittedName>
</protein>